<sequence>MQYTLMYDKLHLSLAGSNGIAAHVYFRRSAYPLVWEWAILMVGSSTVTCVSPAIVGRIRGLSFPKIVMSYIPLMHTAFAICSSVLFCIMPLRKRRFSCNLDSCSIPTLYTVR</sequence>
<accession>A0A1L9NC90</accession>
<reference evidence="3" key="1">
    <citation type="journal article" date="2017" name="Genome Biol.">
        <title>Comparative genomics reveals high biological diversity and specific adaptations in the industrially and medically important fungal genus Aspergillus.</title>
        <authorList>
            <person name="de Vries R.P."/>
            <person name="Riley R."/>
            <person name="Wiebenga A."/>
            <person name="Aguilar-Osorio G."/>
            <person name="Amillis S."/>
            <person name="Uchima C.A."/>
            <person name="Anderluh G."/>
            <person name="Asadollahi M."/>
            <person name="Askin M."/>
            <person name="Barry K."/>
            <person name="Battaglia E."/>
            <person name="Bayram O."/>
            <person name="Benocci T."/>
            <person name="Braus-Stromeyer S.A."/>
            <person name="Caldana C."/>
            <person name="Canovas D."/>
            <person name="Cerqueira G.C."/>
            <person name="Chen F."/>
            <person name="Chen W."/>
            <person name="Choi C."/>
            <person name="Clum A."/>
            <person name="Dos Santos R.A."/>
            <person name="Damasio A.R."/>
            <person name="Diallinas G."/>
            <person name="Emri T."/>
            <person name="Fekete E."/>
            <person name="Flipphi M."/>
            <person name="Freyberg S."/>
            <person name="Gallo A."/>
            <person name="Gournas C."/>
            <person name="Habgood R."/>
            <person name="Hainaut M."/>
            <person name="Harispe M.L."/>
            <person name="Henrissat B."/>
            <person name="Hilden K.S."/>
            <person name="Hope R."/>
            <person name="Hossain A."/>
            <person name="Karabika E."/>
            <person name="Karaffa L."/>
            <person name="Karanyi Z."/>
            <person name="Krasevec N."/>
            <person name="Kuo A."/>
            <person name="Kusch H."/>
            <person name="LaButti K."/>
            <person name="Lagendijk E.L."/>
            <person name="Lapidus A."/>
            <person name="Levasseur A."/>
            <person name="Lindquist E."/>
            <person name="Lipzen A."/>
            <person name="Logrieco A.F."/>
            <person name="MacCabe A."/>
            <person name="Maekelae M.R."/>
            <person name="Malavazi I."/>
            <person name="Melin P."/>
            <person name="Meyer V."/>
            <person name="Mielnichuk N."/>
            <person name="Miskei M."/>
            <person name="Molnar A.P."/>
            <person name="Mule G."/>
            <person name="Ngan C.Y."/>
            <person name="Orejas M."/>
            <person name="Orosz E."/>
            <person name="Ouedraogo J.P."/>
            <person name="Overkamp K.M."/>
            <person name="Park H.-S."/>
            <person name="Perrone G."/>
            <person name="Piumi F."/>
            <person name="Punt P.J."/>
            <person name="Ram A.F."/>
            <person name="Ramon A."/>
            <person name="Rauscher S."/>
            <person name="Record E."/>
            <person name="Riano-Pachon D.M."/>
            <person name="Robert V."/>
            <person name="Roehrig J."/>
            <person name="Ruller R."/>
            <person name="Salamov A."/>
            <person name="Salih N.S."/>
            <person name="Samson R.A."/>
            <person name="Sandor E."/>
            <person name="Sanguinetti M."/>
            <person name="Schuetze T."/>
            <person name="Sepcic K."/>
            <person name="Shelest E."/>
            <person name="Sherlock G."/>
            <person name="Sophianopoulou V."/>
            <person name="Squina F.M."/>
            <person name="Sun H."/>
            <person name="Susca A."/>
            <person name="Todd R.B."/>
            <person name="Tsang A."/>
            <person name="Unkles S.E."/>
            <person name="van de Wiele N."/>
            <person name="van Rossen-Uffink D."/>
            <person name="Oliveira J.V."/>
            <person name="Vesth T.C."/>
            <person name="Visser J."/>
            <person name="Yu J.-H."/>
            <person name="Zhou M."/>
            <person name="Andersen M.R."/>
            <person name="Archer D.B."/>
            <person name="Baker S.E."/>
            <person name="Benoit I."/>
            <person name="Brakhage A.A."/>
            <person name="Braus G.H."/>
            <person name="Fischer R."/>
            <person name="Frisvad J.C."/>
            <person name="Goldman G.H."/>
            <person name="Houbraken J."/>
            <person name="Oakley B."/>
            <person name="Pocsi I."/>
            <person name="Scazzocchio C."/>
            <person name="Seiboth B."/>
            <person name="vanKuyk P.A."/>
            <person name="Wortman J."/>
            <person name="Dyer P.S."/>
            <person name="Grigoriev I.V."/>
        </authorList>
    </citation>
    <scope>NUCLEOTIDE SEQUENCE [LARGE SCALE GENOMIC DNA]</scope>
    <source>
        <strain evidence="3">CBS 134.48</strain>
    </source>
</reference>
<dbReference type="AlphaFoldDB" id="A0A1L9NC90"/>
<evidence type="ECO:0000313" key="3">
    <source>
        <dbReference type="Proteomes" id="UP000184304"/>
    </source>
</evidence>
<feature type="transmembrane region" description="Helical" evidence="1">
    <location>
        <begin position="67"/>
        <end position="88"/>
    </location>
</feature>
<dbReference type="Proteomes" id="UP000184304">
    <property type="component" value="Unassembled WGS sequence"/>
</dbReference>
<protein>
    <submittedName>
        <fullName evidence="2">Uncharacterized protein</fullName>
    </submittedName>
</protein>
<proteinExistence type="predicted"/>
<evidence type="ECO:0000313" key="2">
    <source>
        <dbReference type="EMBL" id="OJI86744.1"/>
    </source>
</evidence>
<name>A0A1L9NC90_ASPTC</name>
<dbReference type="VEuPathDB" id="FungiDB:ASPTUDRAFT_492034"/>
<organism evidence="2 3">
    <name type="scientific">Aspergillus tubingensis (strain CBS 134.48)</name>
    <dbReference type="NCBI Taxonomy" id="767770"/>
    <lineage>
        <taxon>Eukaryota</taxon>
        <taxon>Fungi</taxon>
        <taxon>Dikarya</taxon>
        <taxon>Ascomycota</taxon>
        <taxon>Pezizomycotina</taxon>
        <taxon>Eurotiomycetes</taxon>
        <taxon>Eurotiomycetidae</taxon>
        <taxon>Eurotiales</taxon>
        <taxon>Aspergillaceae</taxon>
        <taxon>Aspergillus</taxon>
        <taxon>Aspergillus subgen. Circumdati</taxon>
    </lineage>
</organism>
<gene>
    <name evidence="2" type="ORF">ASPTUDRAFT_492034</name>
</gene>
<dbReference type="EMBL" id="KV878187">
    <property type="protein sequence ID" value="OJI86744.1"/>
    <property type="molecule type" value="Genomic_DNA"/>
</dbReference>
<keyword evidence="1" id="KW-1133">Transmembrane helix</keyword>
<feature type="transmembrane region" description="Helical" evidence="1">
    <location>
        <begin position="33"/>
        <end position="55"/>
    </location>
</feature>
<keyword evidence="1" id="KW-0472">Membrane</keyword>
<evidence type="ECO:0000256" key="1">
    <source>
        <dbReference type="SAM" id="Phobius"/>
    </source>
</evidence>
<keyword evidence="1" id="KW-0812">Transmembrane</keyword>
<keyword evidence="3" id="KW-1185">Reference proteome</keyword>